<dbReference type="Gene3D" id="1.20.120.330">
    <property type="entry name" value="Nucleotidyltransferases domain 2"/>
    <property type="match status" value="1"/>
</dbReference>
<feature type="transmembrane region" description="Helical" evidence="2">
    <location>
        <begin position="21"/>
        <end position="45"/>
    </location>
</feature>
<protein>
    <submittedName>
        <fullName evidence="3">Uncharacterized protein YukE</fullName>
    </submittedName>
</protein>
<organism evidence="3 6">
    <name type="scientific">Acidovorax delafieldii</name>
    <name type="common">Pseudomonas delafieldii</name>
    <dbReference type="NCBI Taxonomy" id="47920"/>
    <lineage>
        <taxon>Bacteria</taxon>
        <taxon>Pseudomonadati</taxon>
        <taxon>Pseudomonadota</taxon>
        <taxon>Betaproteobacteria</taxon>
        <taxon>Burkholderiales</taxon>
        <taxon>Comamonadaceae</taxon>
        <taxon>Acidovorax</taxon>
    </lineage>
</organism>
<comment type="caution">
    <text evidence="3">The sequence shown here is derived from an EMBL/GenBank/DDBJ whole genome shotgun (WGS) entry which is preliminary data.</text>
</comment>
<gene>
    <name evidence="3" type="ORF">J2W88_003137</name>
    <name evidence="4" type="ORF">J2W93_003956</name>
</gene>
<dbReference type="RefSeq" id="WP_209820237.1">
    <property type="nucleotide sequence ID" value="NZ_JAVDTL010000004.1"/>
</dbReference>
<dbReference type="Proteomes" id="UP001253458">
    <property type="component" value="Unassembled WGS sequence"/>
</dbReference>
<dbReference type="EMBL" id="JAVDTS010000006">
    <property type="protein sequence ID" value="MDR6839102.1"/>
    <property type="molecule type" value="Genomic_DNA"/>
</dbReference>
<sequence length="738" mass="77277">MNRSPLCGGESSRLFDARSRGFGMVQVLLLIAVLAGLATMGYLQWRERSAVDSSRQERQALSQADRAIVTFATVMRRLPCPDTNRDGIEDCGAADQKGWLPSVSLRLAGADPGVDVGQLRYLVQRGGGKNDLTVLDDAWRPLEYDTTGKTYATMRETTATGGEYQADILTLTDICQRLEDGRTTAYTPGMAEVRSSPVRTTAYALVHPGNDDADGDGSLFDGANASADSAVEDPTLRPLLSRYNDIVLERSYTSLLAGLHCAPLIDSINTVALAHDVVLQVDDLKTGNIAAAKQAIVFAALGAAITAADMTGTILGGIADAGNAAVEWALCAATLGLAVNACAAAPQHTAAVALTGGVLYANGVSVGLNVVAAIMAGNALALADSSVDSSTLTCPSTDYTQALNAAKKEWDDAVAARDALITKINNKTNELNTANVARTNAINNLVAQVRAGGTSTSIDSRIQPVLDAATNWESSSFSLSAATQRRDNYQTAVTQWTNQVATYADMLANRTTLITQLNADIAALDAQIAATTDPAVKATLQKQRLEKTSQLTLLNDPVALQGEYDKAVTERNNAQANLNAAQADLSAAQASVGSAQTSFQTAYSNLRNAGRYTIFVGAVAAATGCTTTASGVCQTGDIVTSGGIQGALVDLFGGSSVTPDPDAKYLKPIKLQRELNALQSQLGEANKRVTDAQNIYNQLKTQADNPPPCNITGKGVTPMPPSAALDILIKVDQKGGTR</sequence>
<feature type="coiled-coil region" evidence="1">
    <location>
        <begin position="564"/>
        <end position="591"/>
    </location>
</feature>
<dbReference type="EMBL" id="JAVDTL010000004">
    <property type="protein sequence ID" value="MDR6767856.1"/>
    <property type="molecule type" value="Genomic_DNA"/>
</dbReference>
<name>A0AAJ2BTT2_ACIDE</name>
<keyword evidence="2" id="KW-0472">Membrane</keyword>
<keyword evidence="2" id="KW-0812">Transmembrane</keyword>
<dbReference type="AlphaFoldDB" id="A0AAJ2BTT2"/>
<proteinExistence type="predicted"/>
<evidence type="ECO:0000313" key="4">
    <source>
        <dbReference type="EMBL" id="MDR6839102.1"/>
    </source>
</evidence>
<evidence type="ECO:0000313" key="5">
    <source>
        <dbReference type="Proteomes" id="UP001249076"/>
    </source>
</evidence>
<keyword evidence="1" id="KW-0175">Coiled coil</keyword>
<evidence type="ECO:0000256" key="2">
    <source>
        <dbReference type="SAM" id="Phobius"/>
    </source>
</evidence>
<dbReference type="Proteomes" id="UP001249076">
    <property type="component" value="Unassembled WGS sequence"/>
</dbReference>
<accession>A0AAJ2BTT2</accession>
<keyword evidence="2" id="KW-1133">Transmembrane helix</keyword>
<keyword evidence="5" id="KW-1185">Reference proteome</keyword>
<evidence type="ECO:0000313" key="3">
    <source>
        <dbReference type="EMBL" id="MDR6767856.1"/>
    </source>
</evidence>
<evidence type="ECO:0000256" key="1">
    <source>
        <dbReference type="SAM" id="Coils"/>
    </source>
</evidence>
<feature type="coiled-coil region" evidence="1">
    <location>
        <begin position="675"/>
        <end position="702"/>
    </location>
</feature>
<reference evidence="3 5" key="1">
    <citation type="submission" date="2023-07" db="EMBL/GenBank/DDBJ databases">
        <title>Sorghum-associated microbial communities from plants grown in Nebraska, USA.</title>
        <authorList>
            <person name="Schachtman D."/>
        </authorList>
    </citation>
    <scope>NUCLEOTIDE SEQUENCE</scope>
    <source>
        <strain evidence="4 5">BE105</strain>
        <strain evidence="3">BE69</strain>
    </source>
</reference>
<evidence type="ECO:0000313" key="6">
    <source>
        <dbReference type="Proteomes" id="UP001253458"/>
    </source>
</evidence>